<evidence type="ECO:0000313" key="3">
    <source>
        <dbReference type="Proteomes" id="UP000593576"/>
    </source>
</evidence>
<dbReference type="Pfam" id="PF24924">
    <property type="entry name" value="DUF7745"/>
    <property type="match status" value="1"/>
</dbReference>
<dbReference type="InterPro" id="IPR056647">
    <property type="entry name" value="DUF7745"/>
</dbReference>
<sequence length="390" mass="45502">MERRGQTTFLFQLWGFVVPARYEGRQSPVPGSRTNPAYIYFTFKKVDLVPTIEEYIAVLQCTKIQANKVYSRAVNLLTFLKKLINITEMSEQWVTARIKQKGDKKCISWRNLKDIVLTHPDMKKRVDVFALSIYGLVIFPRALGHVDEAVTDLFDRLDKGVTPVLAILVETFRSLNACRGASEGRFIGCAELLLAWLHSHFWKVDKVSYRVFFENYSPLKEVVTTPRRDDISMEKWMAILQNLQEEDVEWRAPWLLPDEILYRCGDFDWVPLLGIWGAVGYAPLLVLRQYRSRQFVPATQGLAECEFSYGEDGYKKKIREMTNAWKQTRRMKRLAVGPMTTPEYIEWRVRRINDNIPEPSHEGSQSIEEHLWVVPSELEIINQDFERRNA</sequence>
<dbReference type="OrthoDB" id="989156at2759"/>
<protein>
    <recommendedName>
        <fullName evidence="1">DUF7745 domain-containing protein</fullName>
    </recommendedName>
</protein>
<gene>
    <name evidence="2" type="ORF">Goshw_001216</name>
</gene>
<proteinExistence type="predicted"/>
<accession>A0A7J9NEY9</accession>
<keyword evidence="3" id="KW-1185">Reference proteome</keyword>
<evidence type="ECO:0000259" key="1">
    <source>
        <dbReference type="Pfam" id="PF24924"/>
    </source>
</evidence>
<reference evidence="2 3" key="1">
    <citation type="journal article" date="2019" name="Genome Biol. Evol.">
        <title>Insights into the evolution of the New World diploid cottons (Gossypium, subgenus Houzingenia) based on genome sequencing.</title>
        <authorList>
            <person name="Grover C.E."/>
            <person name="Arick M.A. 2nd"/>
            <person name="Thrash A."/>
            <person name="Conover J.L."/>
            <person name="Sanders W.S."/>
            <person name="Peterson D.G."/>
            <person name="Frelichowski J.E."/>
            <person name="Scheffler J.A."/>
            <person name="Scheffler B.E."/>
            <person name="Wendel J.F."/>
        </authorList>
    </citation>
    <scope>NUCLEOTIDE SEQUENCE [LARGE SCALE GENOMIC DNA]</scope>
    <source>
        <strain evidence="2">1</strain>
        <tissue evidence="2">Leaf</tissue>
    </source>
</reference>
<dbReference type="EMBL" id="JABFAF010279766">
    <property type="protein sequence ID" value="MBA0881728.1"/>
    <property type="molecule type" value="Genomic_DNA"/>
</dbReference>
<dbReference type="PANTHER" id="PTHR48200">
    <property type="entry name" value="PROTEIN, PUTATIVE-RELATED"/>
    <property type="match status" value="1"/>
</dbReference>
<evidence type="ECO:0000313" key="2">
    <source>
        <dbReference type="EMBL" id="MBA0881728.1"/>
    </source>
</evidence>
<dbReference type="AlphaFoldDB" id="A0A7J9NEY9"/>
<dbReference type="PANTHER" id="PTHR48200:SF1">
    <property type="entry name" value="AMINOTRANSFERASE-LIKE PLANT MOBILE DOMAIN-CONTAINING PROTEIN"/>
    <property type="match status" value="1"/>
</dbReference>
<name>A0A7J9NEY9_GOSSC</name>
<comment type="caution">
    <text evidence="2">The sequence shown here is derived from an EMBL/GenBank/DDBJ whole genome shotgun (WGS) entry which is preliminary data.</text>
</comment>
<organism evidence="2 3">
    <name type="scientific">Gossypium schwendimanii</name>
    <name type="common">Cotton</name>
    <dbReference type="NCBI Taxonomy" id="34291"/>
    <lineage>
        <taxon>Eukaryota</taxon>
        <taxon>Viridiplantae</taxon>
        <taxon>Streptophyta</taxon>
        <taxon>Embryophyta</taxon>
        <taxon>Tracheophyta</taxon>
        <taxon>Spermatophyta</taxon>
        <taxon>Magnoliopsida</taxon>
        <taxon>eudicotyledons</taxon>
        <taxon>Gunneridae</taxon>
        <taxon>Pentapetalae</taxon>
        <taxon>rosids</taxon>
        <taxon>malvids</taxon>
        <taxon>Malvales</taxon>
        <taxon>Malvaceae</taxon>
        <taxon>Malvoideae</taxon>
        <taxon>Gossypium</taxon>
    </lineage>
</organism>
<dbReference type="Proteomes" id="UP000593576">
    <property type="component" value="Unassembled WGS sequence"/>
</dbReference>
<feature type="domain" description="DUF7745" evidence="1">
    <location>
        <begin position="36"/>
        <end position="352"/>
    </location>
</feature>